<feature type="domain" description="Glycosyl-hydrolase family 116 N-terminal" evidence="4">
    <location>
        <begin position="93"/>
        <end position="400"/>
    </location>
</feature>
<name>A0A9Q1H0J6_HOLLE</name>
<reference evidence="5" key="1">
    <citation type="submission" date="2021-10" db="EMBL/GenBank/DDBJ databases">
        <title>Tropical sea cucumber genome reveals ecological adaptation and Cuvierian tubules defense mechanism.</title>
        <authorList>
            <person name="Chen T."/>
        </authorList>
    </citation>
    <scope>NUCLEOTIDE SEQUENCE</scope>
    <source>
        <strain evidence="5">Nanhai2018</strain>
        <tissue evidence="5">Muscle</tissue>
    </source>
</reference>
<protein>
    <recommendedName>
        <fullName evidence="1">Non-lysosomal glucosylceramidase</fullName>
        <shortName evidence="1">NLGase</shortName>
        <ecNumber evidence="1">3.2.1.45</ecNumber>
    </recommendedName>
</protein>
<proteinExistence type="inferred from homology"/>
<accession>A0A9Q1H0J6</accession>
<evidence type="ECO:0000313" key="6">
    <source>
        <dbReference type="Proteomes" id="UP001152320"/>
    </source>
</evidence>
<comment type="catalytic activity">
    <reaction evidence="1">
        <text>a beta-D-glucosyl-(1&lt;-&gt;1')-N-acylsphing-4-enine + H2O = an N-acylsphing-4-enine + D-glucose</text>
        <dbReference type="Rhea" id="RHEA:13269"/>
        <dbReference type="ChEBI" id="CHEBI:4167"/>
        <dbReference type="ChEBI" id="CHEBI:15377"/>
        <dbReference type="ChEBI" id="CHEBI:22801"/>
        <dbReference type="ChEBI" id="CHEBI:52639"/>
        <dbReference type="EC" id="3.2.1.45"/>
    </reaction>
</comment>
<feature type="domain" description="Glycosyl-hydrolase family 116 catalytic region" evidence="3">
    <location>
        <begin position="465"/>
        <end position="836"/>
    </location>
</feature>
<dbReference type="GO" id="GO:0006680">
    <property type="term" value="P:glucosylceramide catabolic process"/>
    <property type="evidence" value="ECO:0007669"/>
    <property type="project" value="InterPro"/>
</dbReference>
<dbReference type="OrthoDB" id="730489at2759"/>
<dbReference type="Pfam" id="PF12215">
    <property type="entry name" value="Glyco_hydr_116N"/>
    <property type="match status" value="1"/>
</dbReference>
<dbReference type="InterPro" id="IPR012341">
    <property type="entry name" value="6hp_glycosidase-like_sf"/>
</dbReference>
<organism evidence="5 6">
    <name type="scientific">Holothuria leucospilota</name>
    <name type="common">Black long sea cucumber</name>
    <name type="synonym">Mertensiothuria leucospilota</name>
    <dbReference type="NCBI Taxonomy" id="206669"/>
    <lineage>
        <taxon>Eukaryota</taxon>
        <taxon>Metazoa</taxon>
        <taxon>Echinodermata</taxon>
        <taxon>Eleutherozoa</taxon>
        <taxon>Echinozoa</taxon>
        <taxon>Holothuroidea</taxon>
        <taxon>Aspidochirotacea</taxon>
        <taxon>Aspidochirotida</taxon>
        <taxon>Holothuriidae</taxon>
        <taxon>Holothuria</taxon>
    </lineage>
</organism>
<comment type="similarity">
    <text evidence="1">Belongs to the non-lysosomal glucosylceramidase family.</text>
</comment>
<evidence type="ECO:0000313" key="5">
    <source>
        <dbReference type="EMBL" id="KAJ8029219.1"/>
    </source>
</evidence>
<keyword evidence="1" id="KW-0443">Lipid metabolism</keyword>
<feature type="region of interest" description="Disordered" evidence="2">
    <location>
        <begin position="1"/>
        <end position="22"/>
    </location>
</feature>
<evidence type="ECO:0000259" key="4">
    <source>
        <dbReference type="Pfam" id="PF12215"/>
    </source>
</evidence>
<dbReference type="Proteomes" id="UP001152320">
    <property type="component" value="Chromosome 14"/>
</dbReference>
<dbReference type="InterPro" id="IPR024462">
    <property type="entry name" value="GH116_N"/>
</dbReference>
<gene>
    <name evidence="5" type="ORF">HOLleu_28561</name>
</gene>
<dbReference type="InterPro" id="IPR052566">
    <property type="entry name" value="Non-lysos_glucosylceramidase"/>
</dbReference>
<dbReference type="GO" id="GO:0004348">
    <property type="term" value="F:glucosylceramidase activity"/>
    <property type="evidence" value="ECO:0007669"/>
    <property type="project" value="UniProtKB-EC"/>
</dbReference>
<keyword evidence="1" id="KW-0378">Hydrolase</keyword>
<dbReference type="GO" id="GO:0005975">
    <property type="term" value="P:carbohydrate metabolic process"/>
    <property type="evidence" value="ECO:0007669"/>
    <property type="project" value="InterPro"/>
</dbReference>
<dbReference type="GO" id="GO:0016020">
    <property type="term" value="C:membrane"/>
    <property type="evidence" value="ECO:0007669"/>
    <property type="project" value="InterPro"/>
</dbReference>
<dbReference type="Gene3D" id="1.50.10.10">
    <property type="match status" value="1"/>
</dbReference>
<comment type="caution">
    <text evidence="5">The sequence shown here is derived from an EMBL/GenBank/DDBJ whole genome shotgun (WGS) entry which is preliminary data.</text>
</comment>
<dbReference type="PANTHER" id="PTHR12654:SF0">
    <property type="entry name" value="NON-LYSOSOMAL GLUCOSYLCERAMIDASE"/>
    <property type="match status" value="1"/>
</dbReference>
<dbReference type="PIRSF" id="PIRSF028944">
    <property type="entry name" value="Beta_gluc_GBA2"/>
    <property type="match status" value="1"/>
</dbReference>
<dbReference type="GO" id="GO:0008422">
    <property type="term" value="F:beta-glucosidase activity"/>
    <property type="evidence" value="ECO:0007669"/>
    <property type="project" value="TreeGrafter"/>
</dbReference>
<evidence type="ECO:0000256" key="2">
    <source>
        <dbReference type="SAM" id="MobiDB-lite"/>
    </source>
</evidence>
<dbReference type="SUPFAM" id="SSF48208">
    <property type="entry name" value="Six-hairpin glycosidases"/>
    <property type="match status" value="1"/>
</dbReference>
<dbReference type="PANTHER" id="PTHR12654">
    <property type="entry name" value="BILE ACID BETA-GLUCOSIDASE-RELATED"/>
    <property type="match status" value="1"/>
</dbReference>
<dbReference type="EMBL" id="JAIZAY010000014">
    <property type="protein sequence ID" value="KAJ8029219.1"/>
    <property type="molecule type" value="Genomic_DNA"/>
</dbReference>
<evidence type="ECO:0000256" key="1">
    <source>
        <dbReference type="PIRNR" id="PIRNR028944"/>
    </source>
</evidence>
<dbReference type="InterPro" id="IPR008928">
    <property type="entry name" value="6-hairpin_glycosidase_sf"/>
</dbReference>
<dbReference type="EC" id="3.2.1.45" evidence="1"/>
<comment type="function">
    <text evidence="1">Non-lysosomal glucosylceramidase that catalyzes the hydrolysis of glucosylceramide (GlcCer) to free glucose and ceramide.</text>
</comment>
<dbReference type="InterPro" id="IPR014551">
    <property type="entry name" value="B_Glucosidase_GBA2-typ"/>
</dbReference>
<dbReference type="Pfam" id="PF04685">
    <property type="entry name" value="DUF608"/>
    <property type="match status" value="1"/>
</dbReference>
<dbReference type="GO" id="GO:0007417">
    <property type="term" value="P:central nervous system development"/>
    <property type="evidence" value="ECO:0007669"/>
    <property type="project" value="TreeGrafter"/>
</dbReference>
<keyword evidence="1" id="KW-0326">Glycosidase</keyword>
<dbReference type="InterPro" id="IPR006775">
    <property type="entry name" value="GH116_catalytic"/>
</dbReference>
<evidence type="ECO:0000259" key="3">
    <source>
        <dbReference type="Pfam" id="PF04685"/>
    </source>
</evidence>
<keyword evidence="1" id="KW-0472">Membrane</keyword>
<dbReference type="FunFam" id="1.50.10.10:FF:000006">
    <property type="entry name" value="Non-lysosomal glucosylceramidase"/>
    <property type="match status" value="1"/>
</dbReference>
<keyword evidence="6" id="KW-1185">Reference proteome</keyword>
<sequence length="859" mass="98430">MASYQVLDAASTSPSDYSDGTEEHGIPNYGFKVKLDHKFPEKWKPLKVLRIHQIFSLIMPFFRFLMLFRRLRREGRKPFINALRPVQHKPIYGVPIGGIGAGTINRGWKGDFSRWSLTPGLYTYKTVEVNQFTVCIRKNNQTVYQKVLSCRKPKNKHLSSAWNWGFPGSQASYTGLYPRAWTVYTIPEHNIKLVCRQVTPIIPGDYKNSSLPVGVFVWDIYNEGDEALEVSIMFTWLNGMARKTDKCGGRWNESFKAEGKKAAVHGVKLHKAHDAMNCTMGISAVEREGVSVSHCISFDPKREAGNLWRDLLEDGALSTDSGASTETDKGKLTAAAVCSSCHVEPSGKNQAEFALVWDMPQINFKLKGYKYKRRYTKFFGSDGQATEDLSLYALENYGDWEEKIEEWQQPVLNDKSLPSWYKSALFNELYFISDGGTVWVESTEEYPNGSKHAHTWSHDLVREYGRFGYLEGHEYRMYNTYDVHFYASFALAMLWPKLELSVQYDYGNLVEHEDQEYFSDLSEGNYAQRKYTGSIPHDIGDPEEEPWVKVNSYLLHDTNYWRDLNSKFVLMVFRDYQFTQDKDFLKHMWPKCKIVMESAKEHDTDDDGVIDNCGKADQTYDVWVVTGASAYCGGLWLAALKCMCEMAEILDHQDALTEYKTILDKGKISYERKLWNGRYYNYDSSDKVYSDSIMADQTAGHWYLGACKLVNRDHHDQDVQNVFPVSNVQSALRTVYEMNVLSMKDGTFGAVNGMRPNGKVDSTSLQGEEIWTGVTYALAANMIQEGMLDEGFQTAFGVYHTCFHRAGLAYQTPEAYMKRKVYRSLGYMRPLSIWAMQWALENQTKDTHGPKENGDTVMH</sequence>
<dbReference type="AlphaFoldDB" id="A0A9Q1H0J6"/>